<keyword evidence="8" id="KW-0653">Protein transport</keyword>
<evidence type="ECO:0000256" key="4">
    <source>
        <dbReference type="ARBA" id="ARBA00016856"/>
    </source>
</evidence>
<feature type="domain" description="Phosphorylated adapter RNA export protein RNA-binding" evidence="12">
    <location>
        <begin position="92"/>
        <end position="170"/>
    </location>
</feature>
<dbReference type="PANTHER" id="PTHR13135:SF0">
    <property type="entry name" value="PHOSPHORYLATED ADAPTER RNA EXPORT PROTEIN"/>
    <property type="match status" value="1"/>
</dbReference>
<dbReference type="Gene3D" id="1.10.10.1440">
    <property type="entry name" value="PHAX RNA-binding domain"/>
    <property type="match status" value="1"/>
</dbReference>
<evidence type="ECO:0000256" key="5">
    <source>
        <dbReference type="ARBA" id="ARBA00022448"/>
    </source>
</evidence>
<dbReference type="InterPro" id="IPR039047">
    <property type="entry name" value="PHAX"/>
</dbReference>
<keyword evidence="7" id="KW-0694">RNA-binding</keyword>
<dbReference type="InterPro" id="IPR038092">
    <property type="entry name" value="PHAX_RNA-binding_sf"/>
</dbReference>
<dbReference type="PANTHER" id="PTHR13135">
    <property type="entry name" value="CYTOSOLIC RESINIFERATOXIN BINDING PROTEIN RBP-26"/>
    <property type="match status" value="1"/>
</dbReference>
<keyword evidence="6" id="KW-0963">Cytoplasm</keyword>
<organism evidence="13 14">
    <name type="scientific">Cinnamomum micranthum f. kanehirae</name>
    <dbReference type="NCBI Taxonomy" id="337451"/>
    <lineage>
        <taxon>Eukaryota</taxon>
        <taxon>Viridiplantae</taxon>
        <taxon>Streptophyta</taxon>
        <taxon>Embryophyta</taxon>
        <taxon>Tracheophyta</taxon>
        <taxon>Spermatophyta</taxon>
        <taxon>Magnoliopsida</taxon>
        <taxon>Magnoliidae</taxon>
        <taxon>Laurales</taxon>
        <taxon>Lauraceae</taxon>
        <taxon>Cinnamomum</taxon>
    </lineage>
</organism>
<evidence type="ECO:0000256" key="3">
    <source>
        <dbReference type="ARBA" id="ARBA00006094"/>
    </source>
</evidence>
<accession>A0A3S3N4D6</accession>
<evidence type="ECO:0000256" key="8">
    <source>
        <dbReference type="ARBA" id="ARBA00022927"/>
    </source>
</evidence>
<evidence type="ECO:0000256" key="11">
    <source>
        <dbReference type="SAM" id="MobiDB-lite"/>
    </source>
</evidence>
<evidence type="ECO:0000256" key="10">
    <source>
        <dbReference type="ARBA" id="ARBA00030834"/>
    </source>
</evidence>
<feature type="compositionally biased region" description="Polar residues" evidence="11">
    <location>
        <begin position="191"/>
        <end position="212"/>
    </location>
</feature>
<dbReference type="STRING" id="337451.A0A3S3N4D6"/>
<comment type="similarity">
    <text evidence="3">Belongs to the PHAX family.</text>
</comment>
<evidence type="ECO:0000256" key="7">
    <source>
        <dbReference type="ARBA" id="ARBA00022884"/>
    </source>
</evidence>
<feature type="compositionally biased region" description="Basic residues" evidence="11">
    <location>
        <begin position="64"/>
        <end position="79"/>
    </location>
</feature>
<evidence type="ECO:0000313" key="14">
    <source>
        <dbReference type="Proteomes" id="UP000283530"/>
    </source>
</evidence>
<dbReference type="OrthoDB" id="20573at2759"/>
<protein>
    <recommendedName>
        <fullName evidence="4">Phosphorylated adapter RNA export protein</fullName>
    </recommendedName>
    <alternativeName>
        <fullName evidence="10">RNA U small nuclear RNA export adapter protein</fullName>
    </alternativeName>
</protein>
<evidence type="ECO:0000256" key="1">
    <source>
        <dbReference type="ARBA" id="ARBA00004123"/>
    </source>
</evidence>
<evidence type="ECO:0000256" key="9">
    <source>
        <dbReference type="ARBA" id="ARBA00023242"/>
    </source>
</evidence>
<dbReference type="Pfam" id="PF10258">
    <property type="entry name" value="PHAX_RNA-bd"/>
    <property type="match status" value="1"/>
</dbReference>
<dbReference type="AlphaFoldDB" id="A0A3S3N4D6"/>
<sequence length="255" mass="28811">MEEGDGDNVLEAIFDDETLDQDAEMLDAESLVEDDDQPILSVESTQINGGDGVIAAKQESLGRSSKRRANRKKRRNKKKGSVDNVTDINRFVIDTCRHLKEKKSYLIWNAVGCLGISAVRDLIKEVDVIQGCGGQLTADAQRFRTGGGVLWNILKKREPNAYKEIMARGREFEKQFRQQNIRQVPKENKEATSQSRHASASDGLTDQVSESFQLKREVQHDELEQNDPHAERISVHNRVRAPVCYDDLFGENVKD</sequence>
<feature type="region of interest" description="Disordered" evidence="11">
    <location>
        <begin position="58"/>
        <end position="81"/>
    </location>
</feature>
<name>A0A3S3N4D6_9MAGN</name>
<evidence type="ECO:0000259" key="12">
    <source>
        <dbReference type="Pfam" id="PF10258"/>
    </source>
</evidence>
<dbReference type="GO" id="GO:0003723">
    <property type="term" value="F:RNA binding"/>
    <property type="evidence" value="ECO:0007669"/>
    <property type="project" value="UniProtKB-KW"/>
</dbReference>
<keyword evidence="5" id="KW-0813">Transport</keyword>
<gene>
    <name evidence="13" type="ORF">CKAN_00078200</name>
</gene>
<dbReference type="InterPro" id="IPR019385">
    <property type="entry name" value="PHAX_RNA-binding_domain"/>
</dbReference>
<keyword evidence="9" id="KW-0539">Nucleus</keyword>
<comment type="subcellular location">
    <subcellularLocation>
        <location evidence="2">Cytoplasm</location>
    </subcellularLocation>
    <subcellularLocation>
        <location evidence="1">Nucleus</location>
    </subcellularLocation>
</comment>
<reference evidence="13 14" key="1">
    <citation type="journal article" date="2019" name="Nat. Plants">
        <title>Stout camphor tree genome fills gaps in understanding of flowering plant genome evolution.</title>
        <authorList>
            <person name="Chaw S.M."/>
            <person name="Liu Y.C."/>
            <person name="Wu Y.W."/>
            <person name="Wang H.Y."/>
            <person name="Lin C.I."/>
            <person name="Wu C.S."/>
            <person name="Ke H.M."/>
            <person name="Chang L.Y."/>
            <person name="Hsu C.Y."/>
            <person name="Yang H.T."/>
            <person name="Sudianto E."/>
            <person name="Hsu M.H."/>
            <person name="Wu K.P."/>
            <person name="Wang L.N."/>
            <person name="Leebens-Mack J.H."/>
            <person name="Tsai I.J."/>
        </authorList>
    </citation>
    <scope>NUCLEOTIDE SEQUENCE [LARGE SCALE GENOMIC DNA]</scope>
    <source>
        <strain evidence="14">cv. Chaw 1501</strain>
        <tissue evidence="13">Young leaves</tissue>
    </source>
</reference>
<dbReference type="GO" id="GO:0005737">
    <property type="term" value="C:cytoplasm"/>
    <property type="evidence" value="ECO:0007669"/>
    <property type="project" value="UniProtKB-SubCell"/>
</dbReference>
<dbReference type="GO" id="GO:0015031">
    <property type="term" value="P:protein transport"/>
    <property type="evidence" value="ECO:0007669"/>
    <property type="project" value="UniProtKB-KW"/>
</dbReference>
<dbReference type="GO" id="GO:0005634">
    <property type="term" value="C:nucleus"/>
    <property type="evidence" value="ECO:0007669"/>
    <property type="project" value="UniProtKB-SubCell"/>
</dbReference>
<proteinExistence type="inferred from homology"/>
<feature type="region of interest" description="Disordered" evidence="11">
    <location>
        <begin position="182"/>
        <end position="237"/>
    </location>
</feature>
<evidence type="ECO:0000256" key="2">
    <source>
        <dbReference type="ARBA" id="ARBA00004496"/>
    </source>
</evidence>
<keyword evidence="14" id="KW-1185">Reference proteome</keyword>
<evidence type="ECO:0000313" key="13">
    <source>
        <dbReference type="EMBL" id="RWR72553.1"/>
    </source>
</evidence>
<dbReference type="GO" id="GO:0006408">
    <property type="term" value="P:snRNA export from nucleus"/>
    <property type="evidence" value="ECO:0007669"/>
    <property type="project" value="InterPro"/>
</dbReference>
<comment type="caution">
    <text evidence="13">The sequence shown here is derived from an EMBL/GenBank/DDBJ whole genome shotgun (WGS) entry which is preliminary data.</text>
</comment>
<dbReference type="Proteomes" id="UP000283530">
    <property type="component" value="Unassembled WGS sequence"/>
</dbReference>
<feature type="compositionally biased region" description="Basic and acidic residues" evidence="11">
    <location>
        <begin position="213"/>
        <end position="234"/>
    </location>
</feature>
<dbReference type="EMBL" id="QPKB01000001">
    <property type="protein sequence ID" value="RWR72553.1"/>
    <property type="molecule type" value="Genomic_DNA"/>
</dbReference>
<evidence type="ECO:0000256" key="6">
    <source>
        <dbReference type="ARBA" id="ARBA00022490"/>
    </source>
</evidence>